<dbReference type="GO" id="GO:0043190">
    <property type="term" value="C:ATP-binding cassette (ABC) transporter complex"/>
    <property type="evidence" value="ECO:0007669"/>
    <property type="project" value="InterPro"/>
</dbReference>
<feature type="domain" description="Solute-binding protein family 5" evidence="2">
    <location>
        <begin position="110"/>
        <end position="507"/>
    </location>
</feature>
<evidence type="ECO:0000259" key="2">
    <source>
        <dbReference type="Pfam" id="PF00496"/>
    </source>
</evidence>
<organism evidence="3">
    <name type="scientific">marine metagenome</name>
    <dbReference type="NCBI Taxonomy" id="408172"/>
    <lineage>
        <taxon>unclassified sequences</taxon>
        <taxon>metagenomes</taxon>
        <taxon>ecological metagenomes</taxon>
    </lineage>
</organism>
<dbReference type="PANTHER" id="PTHR30290:SF64">
    <property type="entry name" value="ABC TRANSPORTER PERIPLASMIC BINDING PROTEIN"/>
    <property type="match status" value="1"/>
</dbReference>
<dbReference type="GO" id="GO:0030288">
    <property type="term" value="C:outer membrane-bounded periplasmic space"/>
    <property type="evidence" value="ECO:0007669"/>
    <property type="project" value="TreeGrafter"/>
</dbReference>
<dbReference type="InterPro" id="IPR030678">
    <property type="entry name" value="Peptide/Ni-bd"/>
</dbReference>
<reference evidence="3" key="1">
    <citation type="submission" date="2018-05" db="EMBL/GenBank/DDBJ databases">
        <authorList>
            <person name="Lanie J.A."/>
            <person name="Ng W.-L."/>
            <person name="Kazmierczak K.M."/>
            <person name="Andrzejewski T.M."/>
            <person name="Davidsen T.M."/>
            <person name="Wayne K.J."/>
            <person name="Tettelin H."/>
            <person name="Glass J.I."/>
            <person name="Rusch D."/>
            <person name="Podicherti R."/>
            <person name="Tsui H.-C.T."/>
            <person name="Winkler M.E."/>
        </authorList>
    </citation>
    <scope>NUCLEOTIDE SEQUENCE</scope>
</reference>
<dbReference type="InterPro" id="IPR000914">
    <property type="entry name" value="SBP_5_dom"/>
</dbReference>
<dbReference type="PIRSF" id="PIRSF002741">
    <property type="entry name" value="MppA"/>
    <property type="match status" value="1"/>
</dbReference>
<dbReference type="SUPFAM" id="SSF53850">
    <property type="entry name" value="Periplasmic binding protein-like II"/>
    <property type="match status" value="1"/>
</dbReference>
<dbReference type="Gene3D" id="3.10.105.10">
    <property type="entry name" value="Dipeptide-binding Protein, Domain 3"/>
    <property type="match status" value="1"/>
</dbReference>
<protein>
    <recommendedName>
        <fullName evidence="2">Solute-binding protein family 5 domain-containing protein</fullName>
    </recommendedName>
</protein>
<accession>A0A381Q5J4</accession>
<dbReference type="AlphaFoldDB" id="A0A381Q5J4"/>
<keyword evidence="1" id="KW-0732">Signal</keyword>
<sequence length="624" mass="71750">MKQFSYAMIALVAVFATANDRPCSTPDYSHGISYVLPLKYPADFPHFTYSNPLAPKSGLLRLPDMGTFDNFNGILEKGRIAAGFDFVGSRTLVYDRLLEPAIDEPASQYGRLAEGIAVDPQYRWVAFKLRAGAYWHDGEPLTVEDVLFSFNVFKEHGSVSLRTALQDLVRVYAFGERELCFVTRANAQINPIMPFAYGGLSILPKHYWQSRDISKTTVEAPLGSGPYRLKRVDFGRSLEYERVENYWGRDIPVNRGRYNWNNVKFDYFRDENVMLEAHKADVIDAREETVSKAWTTEYNFPAVKAGLFKADLRYITRVWGLWWPIFWNLDRPRFQDIRVREALWLLYDFSWINRVILFGFYDHGTSFFHNSPMAHTGLPGPAELKLLEPFRDQLSPRVFTTPFKQPPSDGFGTNRDNIVRALELLSEAGWELRNAELRHKDTNERFSIDFVFVSPMLRRAEMPYISQLNQIGIETTAIAPENSHWQHRMRTSTFDGGAYLYIPSNTPGLDLRNRFGSLAAGQDYSLNWAGIKDPIVDALIEKVIQSRTADDLYASTRALDRVLLWSFYFIPGMAQPGYRLVHWDKFGEVETSPLSRVPILDAWWWDENKARRVAEGLKSLNSAK</sequence>
<name>A0A381Q5J4_9ZZZZ</name>
<dbReference type="EMBL" id="UINC01001203">
    <property type="protein sequence ID" value="SUZ74188.1"/>
    <property type="molecule type" value="Genomic_DNA"/>
</dbReference>
<dbReference type="GO" id="GO:1904680">
    <property type="term" value="F:peptide transmembrane transporter activity"/>
    <property type="evidence" value="ECO:0007669"/>
    <property type="project" value="TreeGrafter"/>
</dbReference>
<dbReference type="Gene3D" id="3.40.190.10">
    <property type="entry name" value="Periplasmic binding protein-like II"/>
    <property type="match status" value="1"/>
</dbReference>
<dbReference type="InterPro" id="IPR039424">
    <property type="entry name" value="SBP_5"/>
</dbReference>
<gene>
    <name evidence="3" type="ORF">METZ01_LOCUS27042</name>
</gene>
<dbReference type="GO" id="GO:0015833">
    <property type="term" value="P:peptide transport"/>
    <property type="evidence" value="ECO:0007669"/>
    <property type="project" value="TreeGrafter"/>
</dbReference>
<dbReference type="PANTHER" id="PTHR30290">
    <property type="entry name" value="PERIPLASMIC BINDING COMPONENT OF ABC TRANSPORTER"/>
    <property type="match status" value="1"/>
</dbReference>
<dbReference type="GO" id="GO:0042884">
    <property type="term" value="P:microcin transport"/>
    <property type="evidence" value="ECO:0007669"/>
    <property type="project" value="TreeGrafter"/>
</dbReference>
<proteinExistence type="predicted"/>
<evidence type="ECO:0000313" key="3">
    <source>
        <dbReference type="EMBL" id="SUZ74188.1"/>
    </source>
</evidence>
<dbReference type="Pfam" id="PF00496">
    <property type="entry name" value="SBP_bac_5"/>
    <property type="match status" value="1"/>
</dbReference>
<dbReference type="CDD" id="cd08497">
    <property type="entry name" value="MbnE-like"/>
    <property type="match status" value="1"/>
</dbReference>
<evidence type="ECO:0000256" key="1">
    <source>
        <dbReference type="ARBA" id="ARBA00022729"/>
    </source>
</evidence>